<gene>
    <name evidence="4" type="ORF">DXG03_008824</name>
</gene>
<name>A0A9P7G5G6_9AGAR</name>
<dbReference type="Pfam" id="PF00098">
    <property type="entry name" value="zf-CCHC"/>
    <property type="match status" value="1"/>
</dbReference>
<dbReference type="AlphaFoldDB" id="A0A9P7G5G6"/>
<dbReference type="InterPro" id="IPR001878">
    <property type="entry name" value="Znf_CCHC"/>
</dbReference>
<dbReference type="GO" id="GO:0003676">
    <property type="term" value="F:nucleic acid binding"/>
    <property type="evidence" value="ECO:0007669"/>
    <property type="project" value="InterPro"/>
</dbReference>
<feature type="domain" description="CCHC-type" evidence="3">
    <location>
        <begin position="74"/>
        <end position="87"/>
    </location>
</feature>
<protein>
    <recommendedName>
        <fullName evidence="3">CCHC-type domain-containing protein</fullName>
    </recommendedName>
</protein>
<feature type="region of interest" description="Disordered" evidence="2">
    <location>
        <begin position="1"/>
        <end position="24"/>
    </location>
</feature>
<dbReference type="OrthoDB" id="429967at2759"/>
<feature type="compositionally biased region" description="Low complexity" evidence="2">
    <location>
        <begin position="230"/>
        <end position="242"/>
    </location>
</feature>
<keyword evidence="1" id="KW-0479">Metal-binding</keyword>
<feature type="region of interest" description="Disordered" evidence="2">
    <location>
        <begin position="292"/>
        <end position="366"/>
    </location>
</feature>
<dbReference type="Proteomes" id="UP000775547">
    <property type="component" value="Unassembled WGS sequence"/>
</dbReference>
<evidence type="ECO:0000313" key="4">
    <source>
        <dbReference type="EMBL" id="KAG5644229.1"/>
    </source>
</evidence>
<evidence type="ECO:0000256" key="2">
    <source>
        <dbReference type="SAM" id="MobiDB-lite"/>
    </source>
</evidence>
<reference evidence="4" key="1">
    <citation type="submission" date="2020-07" db="EMBL/GenBank/DDBJ databases">
        <authorList>
            <person name="Nieuwenhuis M."/>
            <person name="Van De Peppel L.J.J."/>
        </authorList>
    </citation>
    <scope>NUCLEOTIDE SEQUENCE</scope>
    <source>
        <strain evidence="4">AP01</strain>
        <tissue evidence="4">Mycelium</tissue>
    </source>
</reference>
<evidence type="ECO:0000256" key="1">
    <source>
        <dbReference type="PROSITE-ProRule" id="PRU00047"/>
    </source>
</evidence>
<reference evidence="4" key="2">
    <citation type="submission" date="2021-10" db="EMBL/GenBank/DDBJ databases">
        <title>Phylogenomics reveals ancestral predisposition of the termite-cultivated fungus Termitomyces towards a domesticated lifestyle.</title>
        <authorList>
            <person name="Auxier B."/>
            <person name="Grum-Grzhimaylo A."/>
            <person name="Cardenas M.E."/>
            <person name="Lodge J.D."/>
            <person name="Laessoe T."/>
            <person name="Pedersen O."/>
            <person name="Smith M.E."/>
            <person name="Kuyper T.W."/>
            <person name="Franco-Molano E.A."/>
            <person name="Baroni T.J."/>
            <person name="Aanen D.K."/>
        </authorList>
    </citation>
    <scope>NUCLEOTIDE SEQUENCE</scope>
    <source>
        <strain evidence="4">AP01</strain>
        <tissue evidence="4">Mycelium</tissue>
    </source>
</reference>
<feature type="compositionally biased region" description="Acidic residues" evidence="2">
    <location>
        <begin position="357"/>
        <end position="366"/>
    </location>
</feature>
<keyword evidence="5" id="KW-1185">Reference proteome</keyword>
<dbReference type="PROSITE" id="PS50158">
    <property type="entry name" value="ZF_CCHC"/>
    <property type="match status" value="1"/>
</dbReference>
<accession>A0A9P7G5G6</accession>
<feature type="region of interest" description="Disordered" evidence="2">
    <location>
        <begin position="216"/>
        <end position="252"/>
    </location>
</feature>
<keyword evidence="1" id="KW-0863">Zinc-finger</keyword>
<organism evidence="4 5">
    <name type="scientific">Asterophora parasitica</name>
    <dbReference type="NCBI Taxonomy" id="117018"/>
    <lineage>
        <taxon>Eukaryota</taxon>
        <taxon>Fungi</taxon>
        <taxon>Dikarya</taxon>
        <taxon>Basidiomycota</taxon>
        <taxon>Agaricomycotina</taxon>
        <taxon>Agaricomycetes</taxon>
        <taxon>Agaricomycetidae</taxon>
        <taxon>Agaricales</taxon>
        <taxon>Tricholomatineae</taxon>
        <taxon>Lyophyllaceae</taxon>
        <taxon>Asterophora</taxon>
    </lineage>
</organism>
<feature type="compositionally biased region" description="Pro residues" evidence="2">
    <location>
        <begin position="305"/>
        <end position="342"/>
    </location>
</feature>
<comment type="caution">
    <text evidence="4">The sequence shown here is derived from an EMBL/GenBank/DDBJ whole genome shotgun (WGS) entry which is preliminary data.</text>
</comment>
<keyword evidence="1" id="KW-0862">Zinc</keyword>
<proteinExistence type="predicted"/>
<evidence type="ECO:0000313" key="5">
    <source>
        <dbReference type="Proteomes" id="UP000775547"/>
    </source>
</evidence>
<dbReference type="GO" id="GO:0008270">
    <property type="term" value="F:zinc ion binding"/>
    <property type="evidence" value="ECO:0007669"/>
    <property type="project" value="UniProtKB-KW"/>
</dbReference>
<evidence type="ECO:0000259" key="3">
    <source>
        <dbReference type="PROSITE" id="PS50158"/>
    </source>
</evidence>
<dbReference type="EMBL" id="JABCKV010000078">
    <property type="protein sequence ID" value="KAG5644229.1"/>
    <property type="molecule type" value="Genomic_DNA"/>
</dbReference>
<sequence>MEEGERGETGGVDEQVRLSDAPNSRHREPGVEFFVDVGGPAGWEPYGIYLRACDAILGDDNADINTPTILGPSCFNCGEPDHIVSACTHPIDYKLVSLSRQLFIFLKAERGVADFKRIHEVEAWRQQRLEWLDTFQPGEVRGDDLRDALNGHGGGWLANMALWGYPKGWVSVEDPREQVKRLIWDENCDPDHDVFEPFLIHGDSGPAEAVCANGETGIVDPESDSESSDEGSGTRTFSSRASPAPPSRWATYQPSHFSSELLPVYNGRTLPPLGSTTYTPDRQALWERILSGPVSSGKRPDAFSPCPPPPPTTAPPPLPPPPPTTAPPPLPSSPTSAPPPLPASHSPTSNEQLTQHDDEEDMDMSD</sequence>